<geneLocation type="mitochondrion" evidence="1"/>
<keyword evidence="1" id="KW-0496">Mitochondrion</keyword>
<organism evidence="1">
    <name type="scientific">Picea glauca</name>
    <name type="common">White spruce</name>
    <name type="synonym">Pinus glauca</name>
    <dbReference type="NCBI Taxonomy" id="3330"/>
    <lineage>
        <taxon>Eukaryota</taxon>
        <taxon>Viridiplantae</taxon>
        <taxon>Streptophyta</taxon>
        <taxon>Embryophyta</taxon>
        <taxon>Tracheophyta</taxon>
        <taxon>Spermatophyta</taxon>
        <taxon>Pinopsida</taxon>
        <taxon>Pinidae</taxon>
        <taxon>Conifers I</taxon>
        <taxon>Pinales</taxon>
        <taxon>Pinaceae</taxon>
        <taxon>Picea</taxon>
    </lineage>
</organism>
<comment type="caution">
    <text evidence="1">The sequence shown here is derived from an EMBL/GenBank/DDBJ whole genome shotgun (WGS) entry which is preliminary data.</text>
</comment>
<sequence length="82" mass="9445">MKPLDVHILFVARRIEGETKGFDKPNSSGDWVVIIAFHRASPYLPIYSLGPTPRDSILIILFRLNRLSFLQRECQVHSILLQ</sequence>
<reference evidence="1" key="1">
    <citation type="journal article" date="2015" name="Genome Biol. Evol.">
        <title>Organellar Genomes of White Spruce (Picea glauca): Assembly and Annotation.</title>
        <authorList>
            <person name="Jackman S.D."/>
            <person name="Warren R.L."/>
            <person name="Gibb E.A."/>
            <person name="Vandervalk B.P."/>
            <person name="Mohamadi H."/>
            <person name="Chu J."/>
            <person name="Raymond A."/>
            <person name="Pleasance S."/>
            <person name="Coope R."/>
            <person name="Wildung M.R."/>
            <person name="Ritland C.E."/>
            <person name="Bousquet J."/>
            <person name="Jones S.J."/>
            <person name="Bohlmann J."/>
            <person name="Birol I."/>
        </authorList>
    </citation>
    <scope>NUCLEOTIDE SEQUENCE [LARGE SCALE GENOMIC DNA]</scope>
    <source>
        <tissue evidence="1">Flushing bud</tissue>
    </source>
</reference>
<dbReference type="EMBL" id="LKAM01000002">
    <property type="protein sequence ID" value="KUM49598.1"/>
    <property type="molecule type" value="Genomic_DNA"/>
</dbReference>
<protein>
    <submittedName>
        <fullName evidence="1">Uncharacterized protein</fullName>
    </submittedName>
</protein>
<evidence type="ECO:0000313" key="1">
    <source>
        <dbReference type="EMBL" id="KUM49598.1"/>
    </source>
</evidence>
<accession>A0A124GNR1</accession>
<gene>
    <name evidence="1" type="ORF">ABT39_MTgene2823</name>
</gene>
<name>A0A124GNR1_PICGL</name>
<dbReference type="AlphaFoldDB" id="A0A124GNR1"/>
<proteinExistence type="predicted"/>